<dbReference type="InterPro" id="IPR015422">
    <property type="entry name" value="PyrdxlP-dep_Trfase_small"/>
</dbReference>
<dbReference type="InterPro" id="IPR002129">
    <property type="entry name" value="PyrdxlP-dep_de-COase"/>
</dbReference>
<protein>
    <recommendedName>
        <fullName evidence="11">Glycine amidinotransferase</fullName>
        <ecNumber evidence="11">2.1.4.1</ecNumber>
    </recommendedName>
    <alternativeName>
        <fullName evidence="11">L-arginine:glycine amidinotransferase</fullName>
    </alternativeName>
</protein>
<proteinExistence type="inferred from homology"/>
<evidence type="ECO:0000256" key="8">
    <source>
        <dbReference type="ARBA" id="ARBA00022793"/>
    </source>
</evidence>
<dbReference type="PROSITE" id="PS00392">
    <property type="entry name" value="DDC_GAD_HDC_YDC"/>
    <property type="match status" value="1"/>
</dbReference>
<gene>
    <name evidence="12" type="ORF">WISP_114671</name>
</gene>
<dbReference type="InterPro" id="IPR015424">
    <property type="entry name" value="PyrdxlP-dep_Trfase"/>
</dbReference>
<dbReference type="Pfam" id="PF00282">
    <property type="entry name" value="Pyridoxal_deC"/>
    <property type="match status" value="1"/>
</dbReference>
<evidence type="ECO:0000256" key="7">
    <source>
        <dbReference type="ARBA" id="ARBA00022679"/>
    </source>
</evidence>
<evidence type="ECO:0000256" key="10">
    <source>
        <dbReference type="ARBA" id="ARBA00023239"/>
    </source>
</evidence>
<keyword evidence="8" id="KW-0210">Decarboxylase</keyword>
<dbReference type="InterPro" id="IPR010977">
    <property type="entry name" value="Aromatic_deC"/>
</dbReference>
<evidence type="ECO:0000256" key="3">
    <source>
        <dbReference type="ARBA" id="ARBA00006943"/>
    </source>
</evidence>
<dbReference type="EC" id="2.1.4.1" evidence="11"/>
<comment type="pathway">
    <text evidence="2 11">Amine and polyamine biosynthesis; creatine biosynthesis; creatine from L-arginine and glycine: step 1/2.</text>
</comment>
<dbReference type="PANTHER" id="PTHR10488:SF1">
    <property type="entry name" value="GLYCINE AMIDINOTRANSFERASE, MITOCHONDRIAL"/>
    <property type="match status" value="1"/>
</dbReference>
<evidence type="ECO:0000313" key="13">
    <source>
        <dbReference type="Proteomes" id="UP001145742"/>
    </source>
</evidence>
<evidence type="ECO:0000256" key="2">
    <source>
        <dbReference type="ARBA" id="ARBA00004858"/>
    </source>
</evidence>
<keyword evidence="9" id="KW-0663">Pyridoxal phosphate</keyword>
<evidence type="ECO:0000256" key="9">
    <source>
        <dbReference type="ARBA" id="ARBA00022898"/>
    </source>
</evidence>
<keyword evidence="11" id="KW-0496">Mitochondrion</keyword>
<dbReference type="InterPro" id="IPR033195">
    <property type="entry name" value="AmidinoTrfase"/>
</dbReference>
<evidence type="ECO:0000256" key="4">
    <source>
        <dbReference type="ARBA" id="ARBA00009533"/>
    </source>
</evidence>
<keyword evidence="7 11" id="KW-0808">Transferase</keyword>
<dbReference type="Gene3D" id="3.90.1150.10">
    <property type="entry name" value="Aspartate Aminotransferase, domain 1"/>
    <property type="match status" value="1"/>
</dbReference>
<keyword evidence="11" id="KW-0472">Membrane</keyword>
<comment type="catalytic activity">
    <reaction evidence="11">
        <text>L-arginine + glycine = guanidinoacetate + L-ornithine</text>
        <dbReference type="Rhea" id="RHEA:13201"/>
        <dbReference type="ChEBI" id="CHEBI:32682"/>
        <dbReference type="ChEBI" id="CHEBI:46911"/>
        <dbReference type="ChEBI" id="CHEBI:57305"/>
        <dbReference type="ChEBI" id="CHEBI:57742"/>
        <dbReference type="EC" id="2.1.4.1"/>
    </reaction>
</comment>
<evidence type="ECO:0000256" key="6">
    <source>
        <dbReference type="ARBA" id="ARBA00022584"/>
    </source>
</evidence>
<dbReference type="SUPFAM" id="SSF55909">
    <property type="entry name" value="Pentein"/>
    <property type="match status" value="1"/>
</dbReference>
<comment type="similarity">
    <text evidence="3 11">Belongs to the amidinotransferase family.</text>
</comment>
<evidence type="ECO:0000256" key="11">
    <source>
        <dbReference type="RuleBase" id="RU367092"/>
    </source>
</evidence>
<keyword evidence="11" id="KW-0999">Mitochondrion inner membrane</keyword>
<comment type="function">
    <text evidence="11">Catalyzes the biosynthesis of guanidinoacetate, the immediate precursor of creatine. Creatine plays a vital role in energy metabolism in muscle tissues. May play a role in embryonic and central nervous system development.</text>
</comment>
<dbReference type="EMBL" id="WHWB01034471">
    <property type="protein sequence ID" value="KAJ7409452.1"/>
    <property type="molecule type" value="Genomic_DNA"/>
</dbReference>
<dbReference type="InterPro" id="IPR021115">
    <property type="entry name" value="Pyridoxal-P_BS"/>
</dbReference>
<evidence type="ECO:0000313" key="12">
    <source>
        <dbReference type="EMBL" id="KAJ7409452.1"/>
    </source>
</evidence>
<comment type="caution">
    <text evidence="12">The sequence shown here is derived from an EMBL/GenBank/DDBJ whole genome shotgun (WGS) entry which is preliminary data.</text>
</comment>
<evidence type="ECO:0000256" key="1">
    <source>
        <dbReference type="ARBA" id="ARBA00001933"/>
    </source>
</evidence>
<dbReference type="Proteomes" id="UP001145742">
    <property type="component" value="Unassembled WGS sequence"/>
</dbReference>
<reference evidence="12" key="1">
    <citation type="submission" date="2019-10" db="EMBL/GenBank/DDBJ databases">
        <authorList>
            <person name="Soares A.E.R."/>
            <person name="Aleixo A."/>
            <person name="Schneider P."/>
            <person name="Miyaki C.Y."/>
            <person name="Schneider M.P."/>
            <person name="Mello C."/>
            <person name="Vasconcelos A.T.R."/>
        </authorList>
    </citation>
    <scope>NUCLEOTIDE SEQUENCE</scope>
    <source>
        <tissue evidence="12">Muscle</tissue>
    </source>
</reference>
<dbReference type="SUPFAM" id="SSF53383">
    <property type="entry name" value="PLP-dependent transferases"/>
    <property type="match status" value="1"/>
</dbReference>
<dbReference type="PANTHER" id="PTHR10488">
    <property type="entry name" value="GLYCINE AMIDINOTRANSFERASE, MITOCHONDRIAL"/>
    <property type="match status" value="1"/>
</dbReference>
<comment type="cofactor">
    <cofactor evidence="1">
        <name>pyridoxal 5'-phosphate</name>
        <dbReference type="ChEBI" id="CHEBI:597326"/>
    </cofactor>
</comment>
<keyword evidence="6" id="KW-0127">Catecholamine biosynthesis</keyword>
<dbReference type="Gene3D" id="3.75.10.10">
    <property type="entry name" value="L-arginine/glycine Amidinotransferase, Chain A"/>
    <property type="match status" value="1"/>
</dbReference>
<organism evidence="12 13">
    <name type="scientific">Willisornis vidua</name>
    <name type="common">Xingu scale-backed antbird</name>
    <dbReference type="NCBI Taxonomy" id="1566151"/>
    <lineage>
        <taxon>Eukaryota</taxon>
        <taxon>Metazoa</taxon>
        <taxon>Chordata</taxon>
        <taxon>Craniata</taxon>
        <taxon>Vertebrata</taxon>
        <taxon>Euteleostomi</taxon>
        <taxon>Archelosauria</taxon>
        <taxon>Archosauria</taxon>
        <taxon>Dinosauria</taxon>
        <taxon>Saurischia</taxon>
        <taxon>Theropoda</taxon>
        <taxon>Coelurosauria</taxon>
        <taxon>Aves</taxon>
        <taxon>Neognathae</taxon>
        <taxon>Neoaves</taxon>
        <taxon>Telluraves</taxon>
        <taxon>Australaves</taxon>
        <taxon>Passeriformes</taxon>
        <taxon>Thamnophilidae</taxon>
        <taxon>Willisornis</taxon>
    </lineage>
</organism>
<dbReference type="Gene3D" id="3.40.640.10">
    <property type="entry name" value="Type I PLP-dependent aspartate aminotransferase-like (Major domain)"/>
    <property type="match status" value="1"/>
</dbReference>
<comment type="similarity">
    <text evidence="4">Belongs to the group II decarboxylase family.</text>
</comment>
<sequence>MEPEEYRQRGKEMVDYICQYLSNVRERRVTPDVQPGYMRAQLPDSAPMDPDSWDNIFGDIEKIIMPGASSPACTELEMNVMDWLAKMLGLPHKFLHHHPDSVGGGVLQSTVSESTLVALLAARKNKILEMKVSEPGADESSLNSRLIAYASDQVCATLGTTGVCAFDNLSELGPICSAEGLWLHIDAAYAGTAFVCPEFRLFLDGIEHADSFTFNPSKWMMVHFDCTGFWVKDKYKLHQTFSVNPVYLRHANSGAAIDFMHWQIPLSRRFRSLKLWFVLRSFGVKKLQAHVRHGTETAKFFESLVKSDPLFEIPAKRHLGLVVFRLKGPNWLTEKLLKELSSSGRLFLIPATIHDKFIIRFTLRGAFTGWVQRTFQSTQAAPASQNTFAAEDKATSPVPKDCPVCSYNEWDPLEEVIVGRAENACVPPFSVEVKANTYEKYWGFYQKFGGQSFPKDHLKKAVAEIEEMCNILKGEGVIVKRPDPIDWSVKYKTPDFESTGMYAAMPRDILLVVGNEIIEAPMAWRARFFEYRAYRRLIKDYFNSGAKWTTAPKPTMADELYDQNYPIHSVEDRHKLAAQGKFVTTEFEPCFDAADFIRAGRDIFVQRSQVTNYMGIEWMRRHLAPDYRVHVISFKDPNPMHIDATFNIIGPGLVLSNPDRPCHQIELFKKAGWTVIQPPVPLIPDDHPLWMSSKWLSMNVLMLDEKRVMVDANETSIQKMFEKLGISTIKVNIRHANSLGGGFHCWTCDIRRRGTLQSYFD</sequence>
<dbReference type="CDD" id="cd21136">
    <property type="entry name" value="amidinotransferase_AGAT-like"/>
    <property type="match status" value="1"/>
</dbReference>
<comment type="subunit">
    <text evidence="5 11">Homodimer.</text>
</comment>
<keyword evidence="10" id="KW-0456">Lyase</keyword>
<accession>A0ABQ9CUF2</accession>
<dbReference type="InterPro" id="IPR015421">
    <property type="entry name" value="PyrdxlP-dep_Trfase_major"/>
</dbReference>
<dbReference type="Gene3D" id="1.20.1340.10">
    <property type="entry name" value="dopa decarboxylase, N-terminal domain"/>
    <property type="match status" value="1"/>
</dbReference>
<evidence type="ECO:0000256" key="5">
    <source>
        <dbReference type="ARBA" id="ARBA00011738"/>
    </source>
</evidence>
<dbReference type="PRINTS" id="PR00800">
    <property type="entry name" value="YHDCRBOXLASE"/>
</dbReference>
<keyword evidence="13" id="KW-1185">Reference proteome</keyword>
<name>A0ABQ9CUF2_9PASS</name>
<comment type="subcellular location">
    <subcellularLocation>
        <location evidence="11">Mitochondrion inner membrane</location>
    </subcellularLocation>
</comment>